<evidence type="ECO:0000313" key="3">
    <source>
        <dbReference type="EMBL" id="SFB39949.1"/>
    </source>
</evidence>
<protein>
    <submittedName>
        <fullName evidence="3">3-oxoacyl-[acyl-carrier protein] reductase</fullName>
    </submittedName>
</protein>
<dbReference type="AlphaFoldDB" id="A0A1I1API0"/>
<dbReference type="GO" id="GO:0032787">
    <property type="term" value="P:monocarboxylic acid metabolic process"/>
    <property type="evidence" value="ECO:0007669"/>
    <property type="project" value="UniProtKB-ARBA"/>
</dbReference>
<dbReference type="GO" id="GO:0016491">
    <property type="term" value="F:oxidoreductase activity"/>
    <property type="evidence" value="ECO:0007669"/>
    <property type="project" value="UniProtKB-KW"/>
</dbReference>
<dbReference type="PROSITE" id="PS00061">
    <property type="entry name" value="ADH_SHORT"/>
    <property type="match status" value="1"/>
</dbReference>
<dbReference type="InterPro" id="IPR036291">
    <property type="entry name" value="NAD(P)-bd_dom_sf"/>
</dbReference>
<dbReference type="OrthoDB" id="286404at2"/>
<evidence type="ECO:0000256" key="2">
    <source>
        <dbReference type="ARBA" id="ARBA00023002"/>
    </source>
</evidence>
<organism evidence="3 4">
    <name type="scientific">Amycolatopsis marina</name>
    <dbReference type="NCBI Taxonomy" id="490629"/>
    <lineage>
        <taxon>Bacteria</taxon>
        <taxon>Bacillati</taxon>
        <taxon>Actinomycetota</taxon>
        <taxon>Actinomycetes</taxon>
        <taxon>Pseudonocardiales</taxon>
        <taxon>Pseudonocardiaceae</taxon>
        <taxon>Amycolatopsis</taxon>
    </lineage>
</organism>
<comment type="similarity">
    <text evidence="1">Belongs to the short-chain dehydrogenases/reductases (SDR) family.</text>
</comment>
<dbReference type="PRINTS" id="PR00081">
    <property type="entry name" value="GDHRDH"/>
</dbReference>
<proteinExistence type="inferred from homology"/>
<dbReference type="STRING" id="490629.SAMN05216266_11033"/>
<dbReference type="RefSeq" id="WP_091674321.1">
    <property type="nucleotide sequence ID" value="NZ_FOKG01000010.1"/>
</dbReference>
<dbReference type="CDD" id="cd05233">
    <property type="entry name" value="SDR_c"/>
    <property type="match status" value="1"/>
</dbReference>
<dbReference type="InterPro" id="IPR002347">
    <property type="entry name" value="SDR_fam"/>
</dbReference>
<dbReference type="Pfam" id="PF13561">
    <property type="entry name" value="adh_short_C2"/>
    <property type="match status" value="1"/>
</dbReference>
<name>A0A1I1API0_9PSEU</name>
<dbReference type="SUPFAM" id="SSF51735">
    <property type="entry name" value="NAD(P)-binding Rossmann-fold domains"/>
    <property type="match status" value="1"/>
</dbReference>
<dbReference type="FunFam" id="3.40.50.720:FF:000173">
    <property type="entry name" value="3-oxoacyl-[acyl-carrier protein] reductase"/>
    <property type="match status" value="1"/>
</dbReference>
<dbReference type="Gene3D" id="3.40.50.720">
    <property type="entry name" value="NAD(P)-binding Rossmann-like Domain"/>
    <property type="match status" value="1"/>
</dbReference>
<keyword evidence="4" id="KW-1185">Reference proteome</keyword>
<dbReference type="PANTHER" id="PTHR42879:SF2">
    <property type="entry name" value="3-OXOACYL-[ACYL-CARRIER-PROTEIN] REDUCTASE FABG"/>
    <property type="match status" value="1"/>
</dbReference>
<gene>
    <name evidence="3" type="ORF">SAMN05216266_11033</name>
</gene>
<reference evidence="4" key="1">
    <citation type="submission" date="2016-10" db="EMBL/GenBank/DDBJ databases">
        <authorList>
            <person name="Varghese N."/>
            <person name="Submissions S."/>
        </authorList>
    </citation>
    <scope>NUCLEOTIDE SEQUENCE [LARGE SCALE GENOMIC DNA]</scope>
    <source>
        <strain evidence="4">CGMCC 4.3568</strain>
    </source>
</reference>
<evidence type="ECO:0000256" key="1">
    <source>
        <dbReference type="ARBA" id="ARBA00006484"/>
    </source>
</evidence>
<dbReference type="PANTHER" id="PTHR42879">
    <property type="entry name" value="3-OXOACYL-(ACYL-CARRIER-PROTEIN) REDUCTASE"/>
    <property type="match status" value="1"/>
</dbReference>
<dbReference type="InterPro" id="IPR050259">
    <property type="entry name" value="SDR"/>
</dbReference>
<dbReference type="PRINTS" id="PR00080">
    <property type="entry name" value="SDRFAMILY"/>
</dbReference>
<dbReference type="Proteomes" id="UP000243799">
    <property type="component" value="Unassembled WGS sequence"/>
</dbReference>
<accession>A0A1I1API0</accession>
<dbReference type="InterPro" id="IPR020904">
    <property type="entry name" value="Sc_DH/Rdtase_CS"/>
</dbReference>
<dbReference type="EMBL" id="FOKG01000010">
    <property type="protein sequence ID" value="SFB39949.1"/>
    <property type="molecule type" value="Genomic_DNA"/>
</dbReference>
<keyword evidence="2" id="KW-0560">Oxidoreductase</keyword>
<sequence length="254" mass="25938">MHTTRGAVTALVTGASAGIGRATAVAYGATGAQVGITYRKDRAAAEETARQVRSVGGQALPVALDLGDPSGIAAAVATVQGWAGDIDVLVNNAYDAGEWTPGTDTAFEDIPVGQWQHILRQNLEGAFHVVRAVLPGMRRREAGRMVLISSGAVEHGSTGTGPYAAAKAGLHGLCRSLAAELGPAGILVNVVMPGITTTERALRSLPPSLVDAVTDATPTRRLSTPDDVAQSILFLGSTANGNITGQVVRVTGGQ</sequence>
<evidence type="ECO:0000313" key="4">
    <source>
        <dbReference type="Proteomes" id="UP000243799"/>
    </source>
</evidence>